<dbReference type="NCBIfam" id="TIGR02937">
    <property type="entry name" value="sigma70-ECF"/>
    <property type="match status" value="1"/>
</dbReference>
<evidence type="ECO:0000256" key="4">
    <source>
        <dbReference type="ARBA" id="ARBA00023163"/>
    </source>
</evidence>
<proteinExistence type="inferred from homology"/>
<keyword evidence="3" id="KW-0731">Sigma factor</keyword>
<gene>
    <name evidence="7" type="ORF">KIH39_25670</name>
</gene>
<keyword evidence="2" id="KW-0805">Transcription regulation</keyword>
<keyword evidence="4" id="KW-0804">Transcription</keyword>
<evidence type="ECO:0000259" key="6">
    <source>
        <dbReference type="Pfam" id="PF08281"/>
    </source>
</evidence>
<dbReference type="PANTHER" id="PTHR43133">
    <property type="entry name" value="RNA POLYMERASE ECF-TYPE SIGMA FACTO"/>
    <property type="match status" value="1"/>
</dbReference>
<feature type="domain" description="RNA polymerase sigma-70 region 2" evidence="5">
    <location>
        <begin position="14"/>
        <end position="70"/>
    </location>
</feature>
<dbReference type="EMBL" id="CP074694">
    <property type="protein sequence ID" value="QVL32184.1"/>
    <property type="molecule type" value="Genomic_DNA"/>
</dbReference>
<dbReference type="PANTHER" id="PTHR43133:SF51">
    <property type="entry name" value="RNA POLYMERASE SIGMA FACTOR"/>
    <property type="match status" value="1"/>
</dbReference>
<dbReference type="InterPro" id="IPR013249">
    <property type="entry name" value="RNA_pol_sigma70_r4_t2"/>
</dbReference>
<dbReference type="Proteomes" id="UP000676194">
    <property type="component" value="Chromosome"/>
</dbReference>
<evidence type="ECO:0000259" key="5">
    <source>
        <dbReference type="Pfam" id="PF04542"/>
    </source>
</evidence>
<organism evidence="7 8">
    <name type="scientific">Telmatocola sphagniphila</name>
    <dbReference type="NCBI Taxonomy" id="1123043"/>
    <lineage>
        <taxon>Bacteria</taxon>
        <taxon>Pseudomonadati</taxon>
        <taxon>Planctomycetota</taxon>
        <taxon>Planctomycetia</taxon>
        <taxon>Gemmatales</taxon>
        <taxon>Gemmataceae</taxon>
    </lineage>
</organism>
<dbReference type="KEGG" id="tsph:KIH39_25670"/>
<dbReference type="GO" id="GO:0006352">
    <property type="term" value="P:DNA-templated transcription initiation"/>
    <property type="evidence" value="ECO:0007669"/>
    <property type="project" value="InterPro"/>
</dbReference>
<dbReference type="GO" id="GO:0003677">
    <property type="term" value="F:DNA binding"/>
    <property type="evidence" value="ECO:0007669"/>
    <property type="project" value="InterPro"/>
</dbReference>
<comment type="similarity">
    <text evidence="1">Belongs to the sigma-70 factor family. ECF subfamily.</text>
</comment>
<dbReference type="InterPro" id="IPR007627">
    <property type="entry name" value="RNA_pol_sigma70_r2"/>
</dbReference>
<evidence type="ECO:0000313" key="7">
    <source>
        <dbReference type="EMBL" id="QVL32184.1"/>
    </source>
</evidence>
<keyword evidence="8" id="KW-1185">Reference proteome</keyword>
<dbReference type="InterPro" id="IPR013324">
    <property type="entry name" value="RNA_pol_sigma_r3/r4-like"/>
</dbReference>
<name>A0A8E6B6H6_9BACT</name>
<dbReference type="InterPro" id="IPR039425">
    <property type="entry name" value="RNA_pol_sigma-70-like"/>
</dbReference>
<dbReference type="Gene3D" id="1.10.1740.10">
    <property type="match status" value="1"/>
</dbReference>
<dbReference type="GO" id="GO:0016987">
    <property type="term" value="F:sigma factor activity"/>
    <property type="evidence" value="ECO:0007669"/>
    <property type="project" value="UniProtKB-KW"/>
</dbReference>
<protein>
    <submittedName>
        <fullName evidence="7">RNA polymerase sigma factor</fullName>
    </submittedName>
</protein>
<accession>A0A8E6B6H6</accession>
<feature type="domain" description="RNA polymerase sigma factor 70 region 4 type 2" evidence="6">
    <location>
        <begin position="102"/>
        <end position="148"/>
    </location>
</feature>
<dbReference type="Pfam" id="PF04542">
    <property type="entry name" value="Sigma70_r2"/>
    <property type="match status" value="1"/>
</dbReference>
<dbReference type="AlphaFoldDB" id="A0A8E6B6H6"/>
<evidence type="ECO:0000256" key="2">
    <source>
        <dbReference type="ARBA" id="ARBA00023015"/>
    </source>
</evidence>
<dbReference type="Gene3D" id="1.10.10.10">
    <property type="entry name" value="Winged helix-like DNA-binding domain superfamily/Winged helix DNA-binding domain"/>
    <property type="match status" value="1"/>
</dbReference>
<reference evidence="7" key="1">
    <citation type="submission" date="2021-05" db="EMBL/GenBank/DDBJ databases">
        <title>Complete genome sequence of the cellulolytic planctomycete Telmatocola sphagniphila SP2T and characterization of the first cellulase from planctomycetes.</title>
        <authorList>
            <person name="Rakitin A.L."/>
            <person name="Beletsky A.V."/>
            <person name="Naumoff D.G."/>
            <person name="Kulichevskaya I.S."/>
            <person name="Mardanov A.V."/>
            <person name="Ravin N.V."/>
            <person name="Dedysh S.N."/>
        </authorList>
    </citation>
    <scope>NUCLEOTIDE SEQUENCE</scope>
    <source>
        <strain evidence="7">SP2T</strain>
    </source>
</reference>
<evidence type="ECO:0000256" key="1">
    <source>
        <dbReference type="ARBA" id="ARBA00010641"/>
    </source>
</evidence>
<dbReference type="InterPro" id="IPR014284">
    <property type="entry name" value="RNA_pol_sigma-70_dom"/>
</dbReference>
<dbReference type="SUPFAM" id="SSF88946">
    <property type="entry name" value="Sigma2 domain of RNA polymerase sigma factors"/>
    <property type="match status" value="1"/>
</dbReference>
<dbReference type="InterPro" id="IPR036388">
    <property type="entry name" value="WH-like_DNA-bd_sf"/>
</dbReference>
<dbReference type="InterPro" id="IPR013325">
    <property type="entry name" value="RNA_pol_sigma_r2"/>
</dbReference>
<sequence length="162" mass="18230">MTANELGSLIDRLAGPLSLYARQWVDSPEDIVQEAFLRLVAKPPSEELLVPWLYRVVRNAAIDSLKMSQRRKQREQKHAQGRGWFVEQNVEGLDAEVAVNSLKGLPLEQREIIVAHLWGGLTFEQIAKLTDSSSSTVHRSYQAGLAELRVRLEGLCPMKPKS</sequence>
<dbReference type="RefSeq" id="WP_213496896.1">
    <property type="nucleotide sequence ID" value="NZ_CP074694.1"/>
</dbReference>
<dbReference type="Pfam" id="PF08281">
    <property type="entry name" value="Sigma70_r4_2"/>
    <property type="match status" value="1"/>
</dbReference>
<dbReference type="SUPFAM" id="SSF88659">
    <property type="entry name" value="Sigma3 and sigma4 domains of RNA polymerase sigma factors"/>
    <property type="match status" value="1"/>
</dbReference>
<evidence type="ECO:0000313" key="8">
    <source>
        <dbReference type="Proteomes" id="UP000676194"/>
    </source>
</evidence>
<evidence type="ECO:0000256" key="3">
    <source>
        <dbReference type="ARBA" id="ARBA00023082"/>
    </source>
</evidence>